<protein>
    <submittedName>
        <fullName evidence="1">Uncharacterized protein</fullName>
    </submittedName>
</protein>
<dbReference type="EMBL" id="GGEC01065419">
    <property type="protein sequence ID" value="MBX45903.1"/>
    <property type="molecule type" value="Transcribed_RNA"/>
</dbReference>
<proteinExistence type="predicted"/>
<evidence type="ECO:0000313" key="1">
    <source>
        <dbReference type="EMBL" id="MBX45903.1"/>
    </source>
</evidence>
<name>A0A2P2NTZ8_RHIMU</name>
<reference evidence="1" key="1">
    <citation type="submission" date="2018-02" db="EMBL/GenBank/DDBJ databases">
        <title>Rhizophora mucronata_Transcriptome.</title>
        <authorList>
            <person name="Meera S.P."/>
            <person name="Sreeshan A."/>
            <person name="Augustine A."/>
        </authorList>
    </citation>
    <scope>NUCLEOTIDE SEQUENCE</scope>
    <source>
        <tissue evidence="1">Leaf</tissue>
    </source>
</reference>
<organism evidence="1">
    <name type="scientific">Rhizophora mucronata</name>
    <name type="common">Asiatic mangrove</name>
    <dbReference type="NCBI Taxonomy" id="61149"/>
    <lineage>
        <taxon>Eukaryota</taxon>
        <taxon>Viridiplantae</taxon>
        <taxon>Streptophyta</taxon>
        <taxon>Embryophyta</taxon>
        <taxon>Tracheophyta</taxon>
        <taxon>Spermatophyta</taxon>
        <taxon>Magnoliopsida</taxon>
        <taxon>eudicotyledons</taxon>
        <taxon>Gunneridae</taxon>
        <taxon>Pentapetalae</taxon>
        <taxon>rosids</taxon>
        <taxon>fabids</taxon>
        <taxon>Malpighiales</taxon>
        <taxon>Rhizophoraceae</taxon>
        <taxon>Rhizophora</taxon>
    </lineage>
</organism>
<accession>A0A2P2NTZ8</accession>
<sequence length="24" mass="2645">MELPCIHSRIDLLGLQTSSSNQCV</sequence>
<dbReference type="AlphaFoldDB" id="A0A2P2NTZ8"/>